<dbReference type="OMA" id="THPVEHA"/>
<dbReference type="SUPFAM" id="SSF56784">
    <property type="entry name" value="HAD-like"/>
    <property type="match status" value="2"/>
</dbReference>
<dbReference type="Gene3D" id="1.10.150.240">
    <property type="entry name" value="Putative phosphatase, domain 2"/>
    <property type="match status" value="1"/>
</dbReference>
<dbReference type="GO" id="GO:0050308">
    <property type="term" value="F:sugar-phosphatase activity"/>
    <property type="evidence" value="ECO:0007669"/>
    <property type="project" value="TreeGrafter"/>
</dbReference>
<dbReference type="GeneID" id="25263251"/>
<dbReference type="STRING" id="1037660.A0A066VUS9"/>
<dbReference type="SFLD" id="SFLDG01129">
    <property type="entry name" value="C1.5:_HAD__Beta-PGM__Phosphata"/>
    <property type="match status" value="1"/>
</dbReference>
<dbReference type="InParanoid" id="A0A066VUS9"/>
<comment type="caution">
    <text evidence="2">The sequence shown here is derived from an EMBL/GenBank/DDBJ whole genome shotgun (WGS) entry which is preliminary data.</text>
</comment>
<dbReference type="AlphaFoldDB" id="A0A066VUS9"/>
<feature type="compositionally biased region" description="Low complexity" evidence="1">
    <location>
        <begin position="123"/>
        <end position="134"/>
    </location>
</feature>
<dbReference type="EMBL" id="JMSN01000042">
    <property type="protein sequence ID" value="KDN45472.1"/>
    <property type="molecule type" value="Genomic_DNA"/>
</dbReference>
<sequence length="408" mass="43041">MAVPVAAPAEGEQPKKVAQPKDAETFYVDAVLFDMDGTLVDSIAAVEAAWGAVAEELGRDPDEVIAATHGKRAVDNLASLKPWIRSHEMDDAVVAFETTILDYADGRRTPSISSRRNSRSGSRRASSSAGVAGRKLSQGSLSGGVSAFGLSQGLSKLSDINAASKETPAFDDEDEDDAALREDLAEALDEEELAFDGAIRILPGVRQMIDAIPEGMYAVATSSARTYAYGAMQRVGIVPPQVTITAEHPELKRGKPHPDPFLLAAKKLGYDPRRCLVIEDSPSGIRAAVASGGITIAVCTSHTYEKVCSLGAHHVVFSLDQVTVTHDEQLGCLKVVVQHPPHAIDAMNAGEVCQGLLPEEVDAAIAKFKELDIAKKKRNKNKKEQDATTAAAAKAAAVGAELATPAAA</sequence>
<keyword evidence="3" id="KW-1185">Reference proteome</keyword>
<organism evidence="2 3">
    <name type="scientific">Tilletiaria anomala (strain ATCC 24038 / CBS 436.72 / UBC 951)</name>
    <dbReference type="NCBI Taxonomy" id="1037660"/>
    <lineage>
        <taxon>Eukaryota</taxon>
        <taxon>Fungi</taxon>
        <taxon>Dikarya</taxon>
        <taxon>Basidiomycota</taxon>
        <taxon>Ustilaginomycotina</taxon>
        <taxon>Exobasidiomycetes</taxon>
        <taxon>Georgefischeriales</taxon>
        <taxon>Tilletiariaceae</taxon>
        <taxon>Tilletiaria</taxon>
    </lineage>
</organism>
<dbReference type="PANTHER" id="PTHR43481">
    <property type="entry name" value="FRUCTOSE-1-PHOSPHATE PHOSPHATASE"/>
    <property type="match status" value="1"/>
</dbReference>
<dbReference type="InterPro" id="IPR036412">
    <property type="entry name" value="HAD-like_sf"/>
</dbReference>
<feature type="region of interest" description="Disordered" evidence="1">
    <location>
        <begin position="1"/>
        <end position="20"/>
    </location>
</feature>
<evidence type="ECO:0000256" key="1">
    <source>
        <dbReference type="SAM" id="MobiDB-lite"/>
    </source>
</evidence>
<name>A0A066VUS9_TILAU</name>
<dbReference type="SFLD" id="SFLDS00003">
    <property type="entry name" value="Haloacid_Dehalogenase"/>
    <property type="match status" value="1"/>
</dbReference>
<dbReference type="PANTHER" id="PTHR43481:SF2">
    <property type="entry name" value="PHOSPHATASE"/>
    <property type="match status" value="1"/>
</dbReference>
<dbReference type="InterPro" id="IPR051806">
    <property type="entry name" value="HAD-like_SPP"/>
</dbReference>
<evidence type="ECO:0000313" key="2">
    <source>
        <dbReference type="EMBL" id="KDN45472.1"/>
    </source>
</evidence>
<proteinExistence type="predicted"/>
<gene>
    <name evidence="2" type="ORF">K437DRAFT_247152</name>
</gene>
<dbReference type="HOGENOM" id="CLU_045011_10_0_1"/>
<dbReference type="InterPro" id="IPR023214">
    <property type="entry name" value="HAD_sf"/>
</dbReference>
<dbReference type="NCBIfam" id="TIGR01509">
    <property type="entry name" value="HAD-SF-IA-v3"/>
    <property type="match status" value="1"/>
</dbReference>
<dbReference type="FunFam" id="3.40.50.1000:FF:000145">
    <property type="entry name" value="HAD family hydrolase"/>
    <property type="match status" value="1"/>
</dbReference>
<feature type="region of interest" description="Disordered" evidence="1">
    <location>
        <begin position="107"/>
        <end position="138"/>
    </location>
</feature>
<dbReference type="OrthoDB" id="40579at2759"/>
<protein>
    <submittedName>
        <fullName evidence="2">HAD-like protein</fullName>
    </submittedName>
</protein>
<reference evidence="2 3" key="1">
    <citation type="submission" date="2014-05" db="EMBL/GenBank/DDBJ databases">
        <title>Draft genome sequence of a rare smut relative, Tilletiaria anomala UBC 951.</title>
        <authorList>
            <consortium name="DOE Joint Genome Institute"/>
            <person name="Toome M."/>
            <person name="Kuo A."/>
            <person name="Henrissat B."/>
            <person name="Lipzen A."/>
            <person name="Tritt A."/>
            <person name="Yoshinaga Y."/>
            <person name="Zane M."/>
            <person name="Barry K."/>
            <person name="Grigoriev I.V."/>
            <person name="Spatafora J.W."/>
            <person name="Aimea M.C."/>
        </authorList>
    </citation>
    <scope>NUCLEOTIDE SEQUENCE [LARGE SCALE GENOMIC DNA]</scope>
    <source>
        <strain evidence="2 3">UBC 951</strain>
    </source>
</reference>
<dbReference type="InterPro" id="IPR006439">
    <property type="entry name" value="HAD-SF_hydro_IA"/>
</dbReference>
<dbReference type="RefSeq" id="XP_013243205.1">
    <property type="nucleotide sequence ID" value="XM_013387751.1"/>
</dbReference>
<dbReference type="FunFam" id="3.40.50.1000:FF:000162">
    <property type="entry name" value="HAD-like protein"/>
    <property type="match status" value="1"/>
</dbReference>
<dbReference type="Gene3D" id="3.40.50.1000">
    <property type="entry name" value="HAD superfamily/HAD-like"/>
    <property type="match status" value="2"/>
</dbReference>
<dbReference type="InterPro" id="IPR023198">
    <property type="entry name" value="PGP-like_dom2"/>
</dbReference>
<evidence type="ECO:0000313" key="3">
    <source>
        <dbReference type="Proteomes" id="UP000027361"/>
    </source>
</evidence>
<dbReference type="Pfam" id="PF00702">
    <property type="entry name" value="Hydrolase"/>
    <property type="match status" value="1"/>
</dbReference>
<accession>A0A066VUS9</accession>
<dbReference type="Proteomes" id="UP000027361">
    <property type="component" value="Unassembled WGS sequence"/>
</dbReference>